<dbReference type="AlphaFoldDB" id="A0A9P8RQ19"/>
<evidence type="ECO:0000259" key="7">
    <source>
        <dbReference type="PROSITE" id="PS50127"/>
    </source>
</evidence>
<sequence>MAQKRIGKELAEVTKDPPEGATVNLVSEADIYNWDIQLEGPEDSPYAGGTFKLLLALPAEYPFKPPTLNFKTKIYHPNVSNDDKGSMCLGMLRSEEWKPSSKISGVLRTARNLLMEPNPDDAVETQIAEQYKHSRKDFDKIARDWTKNSAALPKADGMICNISNLCNICNTPVPTSGVDEDEDEDEDERMAAQRPSRPDANAG</sequence>
<dbReference type="SMART" id="SM00212">
    <property type="entry name" value="UBCc"/>
    <property type="match status" value="1"/>
</dbReference>
<evidence type="ECO:0000313" key="9">
    <source>
        <dbReference type="Proteomes" id="UP000750711"/>
    </source>
</evidence>
<proteinExistence type="predicted"/>
<keyword evidence="2" id="KW-0808">Transferase</keyword>
<evidence type="ECO:0000256" key="6">
    <source>
        <dbReference type="SAM" id="MobiDB-lite"/>
    </source>
</evidence>
<dbReference type="GO" id="GO:0061631">
    <property type="term" value="F:ubiquitin conjugating enzyme activity"/>
    <property type="evidence" value="ECO:0007669"/>
    <property type="project" value="UniProtKB-EC"/>
</dbReference>
<evidence type="ECO:0000256" key="3">
    <source>
        <dbReference type="ARBA" id="ARBA00022741"/>
    </source>
</evidence>
<evidence type="ECO:0000256" key="1">
    <source>
        <dbReference type="ARBA" id="ARBA00012486"/>
    </source>
</evidence>
<dbReference type="EMBL" id="JAGHQM010000559">
    <property type="protein sequence ID" value="KAH0559604.1"/>
    <property type="molecule type" value="Genomic_DNA"/>
</dbReference>
<keyword evidence="5" id="KW-0067">ATP-binding</keyword>
<name>A0A9P8RQ19_9PEZI</name>
<dbReference type="Gene3D" id="3.10.110.10">
    <property type="entry name" value="Ubiquitin Conjugating Enzyme"/>
    <property type="match status" value="1"/>
</dbReference>
<dbReference type="InterPro" id="IPR000608">
    <property type="entry name" value="UBC"/>
</dbReference>
<dbReference type="InterPro" id="IPR050113">
    <property type="entry name" value="Ub_conjugating_enzyme"/>
</dbReference>
<evidence type="ECO:0000256" key="4">
    <source>
        <dbReference type="ARBA" id="ARBA00022786"/>
    </source>
</evidence>
<dbReference type="Pfam" id="PF00179">
    <property type="entry name" value="UQ_con"/>
    <property type="match status" value="1"/>
</dbReference>
<dbReference type="EC" id="2.3.2.23" evidence="1"/>
<dbReference type="Proteomes" id="UP000750711">
    <property type="component" value="Unassembled WGS sequence"/>
</dbReference>
<feature type="region of interest" description="Disordered" evidence="6">
    <location>
        <begin position="171"/>
        <end position="203"/>
    </location>
</feature>
<keyword evidence="3" id="KW-0547">Nucleotide-binding</keyword>
<dbReference type="InterPro" id="IPR016135">
    <property type="entry name" value="UBQ-conjugating_enzyme/RWD"/>
</dbReference>
<accession>A0A9P8RQ19</accession>
<gene>
    <name evidence="8" type="ORF">GP486_003878</name>
</gene>
<organism evidence="8 9">
    <name type="scientific">Trichoglossum hirsutum</name>
    <dbReference type="NCBI Taxonomy" id="265104"/>
    <lineage>
        <taxon>Eukaryota</taxon>
        <taxon>Fungi</taxon>
        <taxon>Dikarya</taxon>
        <taxon>Ascomycota</taxon>
        <taxon>Pezizomycotina</taxon>
        <taxon>Geoglossomycetes</taxon>
        <taxon>Geoglossales</taxon>
        <taxon>Geoglossaceae</taxon>
        <taxon>Trichoglossum</taxon>
    </lineage>
</organism>
<evidence type="ECO:0000313" key="8">
    <source>
        <dbReference type="EMBL" id="KAH0559604.1"/>
    </source>
</evidence>
<comment type="caution">
    <text evidence="8">The sequence shown here is derived from an EMBL/GenBank/DDBJ whole genome shotgun (WGS) entry which is preliminary data.</text>
</comment>
<dbReference type="FunFam" id="3.10.110.10:FF:000060">
    <property type="entry name" value="Ubiquitin conjugating enzyme (UbcB)"/>
    <property type="match status" value="1"/>
</dbReference>
<reference evidence="8" key="1">
    <citation type="submission" date="2021-03" db="EMBL/GenBank/DDBJ databases">
        <title>Comparative genomics and phylogenomic investigation of the class Geoglossomycetes provide insights into ecological specialization and systematics.</title>
        <authorList>
            <person name="Melie T."/>
            <person name="Pirro S."/>
            <person name="Miller A.N."/>
            <person name="Quandt A."/>
        </authorList>
    </citation>
    <scope>NUCLEOTIDE SEQUENCE</scope>
    <source>
        <strain evidence="8">CAQ_001_2017</strain>
    </source>
</reference>
<evidence type="ECO:0000256" key="5">
    <source>
        <dbReference type="ARBA" id="ARBA00022840"/>
    </source>
</evidence>
<dbReference type="PROSITE" id="PS50127">
    <property type="entry name" value="UBC_2"/>
    <property type="match status" value="1"/>
</dbReference>
<feature type="compositionally biased region" description="Acidic residues" evidence="6">
    <location>
        <begin position="178"/>
        <end position="188"/>
    </location>
</feature>
<dbReference type="SUPFAM" id="SSF54495">
    <property type="entry name" value="UBC-like"/>
    <property type="match status" value="1"/>
</dbReference>
<dbReference type="PANTHER" id="PTHR24067">
    <property type="entry name" value="UBIQUITIN-CONJUGATING ENZYME E2"/>
    <property type="match status" value="1"/>
</dbReference>
<evidence type="ECO:0000256" key="2">
    <source>
        <dbReference type="ARBA" id="ARBA00022679"/>
    </source>
</evidence>
<protein>
    <recommendedName>
        <fullName evidence="1">E2 ubiquitin-conjugating enzyme</fullName>
        <ecNumber evidence="1">2.3.2.23</ecNumber>
    </recommendedName>
</protein>
<dbReference type="GO" id="GO:0005524">
    <property type="term" value="F:ATP binding"/>
    <property type="evidence" value="ECO:0007669"/>
    <property type="project" value="UniProtKB-KW"/>
</dbReference>
<keyword evidence="9" id="KW-1185">Reference proteome</keyword>
<feature type="domain" description="UBC core" evidence="7">
    <location>
        <begin position="1"/>
        <end position="151"/>
    </location>
</feature>
<keyword evidence="4" id="KW-0833">Ubl conjugation pathway</keyword>